<dbReference type="InterPro" id="IPR000847">
    <property type="entry name" value="LysR_HTH_N"/>
</dbReference>
<dbReference type="Gene3D" id="3.40.190.10">
    <property type="entry name" value="Periplasmic binding protein-like II"/>
    <property type="match status" value="2"/>
</dbReference>
<sequence length="304" mass="33975">MRFNRLDLNLLVALDALLTERSVTRAAQRLNLSPSATSDALSRLRDYFGDDLLVQVGRRMEATPRAEALQQAVRDVLVRVDSTIAMQPSFDATRSDRVFKIFTSDYTQMVVCPRVMAAAAAQGSTVRFEFLPQVDNPQRDLERGEADLLVLPQPLMSAEHPHEVLYEERFVCVVWAGSRLAQAPQALSLERYLAEAHVIMRPQAVRASAFEDAFVKRLGVSRRVAATSYGFAPMPGLLVGTELIATLHERLARLMMPVWPLAILPCPLAIPPMQQAVQWHKYRSQDQGIAWLLALFREAGRALG</sequence>
<dbReference type="InterPro" id="IPR005119">
    <property type="entry name" value="LysR_subst-bd"/>
</dbReference>
<dbReference type="InterPro" id="IPR036390">
    <property type="entry name" value="WH_DNA-bd_sf"/>
</dbReference>
<accession>A0ABW7FBF1</accession>
<dbReference type="Pfam" id="PF03466">
    <property type="entry name" value="LysR_substrate"/>
    <property type="match status" value="1"/>
</dbReference>
<dbReference type="InterPro" id="IPR036388">
    <property type="entry name" value="WH-like_DNA-bd_sf"/>
</dbReference>
<dbReference type="RefSeq" id="WP_394394332.1">
    <property type="nucleotide sequence ID" value="NZ_JBIGHW010000001.1"/>
</dbReference>
<organism evidence="6 7">
    <name type="scientific">Pelomonas margarita</name>
    <dbReference type="NCBI Taxonomy" id="3299031"/>
    <lineage>
        <taxon>Bacteria</taxon>
        <taxon>Pseudomonadati</taxon>
        <taxon>Pseudomonadota</taxon>
        <taxon>Betaproteobacteria</taxon>
        <taxon>Burkholderiales</taxon>
        <taxon>Sphaerotilaceae</taxon>
        <taxon>Roseateles</taxon>
    </lineage>
</organism>
<dbReference type="SUPFAM" id="SSF46785">
    <property type="entry name" value="Winged helix' DNA-binding domain"/>
    <property type="match status" value="1"/>
</dbReference>
<evidence type="ECO:0000256" key="4">
    <source>
        <dbReference type="ARBA" id="ARBA00023163"/>
    </source>
</evidence>
<keyword evidence="7" id="KW-1185">Reference proteome</keyword>
<dbReference type="PROSITE" id="PS50931">
    <property type="entry name" value="HTH_LYSR"/>
    <property type="match status" value="1"/>
</dbReference>
<reference evidence="6 7" key="1">
    <citation type="submission" date="2024-08" db="EMBL/GenBank/DDBJ databases">
        <authorList>
            <person name="Lu H."/>
        </authorList>
    </citation>
    <scope>NUCLEOTIDE SEQUENCE [LARGE SCALE GENOMIC DNA]</scope>
    <source>
        <strain evidence="6 7">LKC17W</strain>
    </source>
</reference>
<dbReference type="EMBL" id="JBIGHW010000001">
    <property type="protein sequence ID" value="MFG6439065.1"/>
    <property type="molecule type" value="Genomic_DNA"/>
</dbReference>
<evidence type="ECO:0000313" key="7">
    <source>
        <dbReference type="Proteomes" id="UP001606301"/>
    </source>
</evidence>
<dbReference type="InterPro" id="IPR050389">
    <property type="entry name" value="LysR-type_TF"/>
</dbReference>
<proteinExistence type="inferred from homology"/>
<evidence type="ECO:0000256" key="3">
    <source>
        <dbReference type="ARBA" id="ARBA00023125"/>
    </source>
</evidence>
<protein>
    <submittedName>
        <fullName evidence="6">LysR family transcriptional regulator</fullName>
    </submittedName>
</protein>
<dbReference type="PANTHER" id="PTHR30118:SF6">
    <property type="entry name" value="HTH-TYPE TRANSCRIPTIONAL REGULATOR LEUO"/>
    <property type="match status" value="1"/>
</dbReference>
<keyword evidence="2" id="KW-0805">Transcription regulation</keyword>
<evidence type="ECO:0000313" key="6">
    <source>
        <dbReference type="EMBL" id="MFG6439065.1"/>
    </source>
</evidence>
<name>A0ABW7FBF1_9BURK</name>
<comment type="caution">
    <text evidence="6">The sequence shown here is derived from an EMBL/GenBank/DDBJ whole genome shotgun (WGS) entry which is preliminary data.</text>
</comment>
<gene>
    <name evidence="6" type="ORF">ACG0Z3_00055</name>
</gene>
<dbReference type="Proteomes" id="UP001606301">
    <property type="component" value="Unassembled WGS sequence"/>
</dbReference>
<evidence type="ECO:0000256" key="1">
    <source>
        <dbReference type="ARBA" id="ARBA00009437"/>
    </source>
</evidence>
<dbReference type="Pfam" id="PF00126">
    <property type="entry name" value="HTH_1"/>
    <property type="match status" value="1"/>
</dbReference>
<comment type="similarity">
    <text evidence="1">Belongs to the LysR transcriptional regulatory family.</text>
</comment>
<keyword evidence="4" id="KW-0804">Transcription</keyword>
<feature type="domain" description="HTH lysR-type" evidence="5">
    <location>
        <begin position="6"/>
        <end position="63"/>
    </location>
</feature>
<evidence type="ECO:0000256" key="2">
    <source>
        <dbReference type="ARBA" id="ARBA00023015"/>
    </source>
</evidence>
<dbReference type="PANTHER" id="PTHR30118">
    <property type="entry name" value="HTH-TYPE TRANSCRIPTIONAL REGULATOR LEUO-RELATED"/>
    <property type="match status" value="1"/>
</dbReference>
<dbReference type="Gene3D" id="1.10.10.10">
    <property type="entry name" value="Winged helix-like DNA-binding domain superfamily/Winged helix DNA-binding domain"/>
    <property type="match status" value="1"/>
</dbReference>
<evidence type="ECO:0000259" key="5">
    <source>
        <dbReference type="PROSITE" id="PS50931"/>
    </source>
</evidence>
<keyword evidence="3" id="KW-0238">DNA-binding</keyword>
<dbReference type="SUPFAM" id="SSF53850">
    <property type="entry name" value="Periplasmic binding protein-like II"/>
    <property type="match status" value="1"/>
</dbReference>